<dbReference type="InterPro" id="IPR002035">
    <property type="entry name" value="VWF_A"/>
</dbReference>
<dbReference type="InterPro" id="IPR011009">
    <property type="entry name" value="Kinase-like_dom_sf"/>
</dbReference>
<dbReference type="SMART" id="SM00327">
    <property type="entry name" value="VWA"/>
    <property type="match status" value="1"/>
</dbReference>
<dbReference type="PROSITE" id="PS50234">
    <property type="entry name" value="VWFA"/>
    <property type="match status" value="1"/>
</dbReference>
<evidence type="ECO:0000313" key="8">
    <source>
        <dbReference type="Proteomes" id="UP000663844"/>
    </source>
</evidence>
<dbReference type="GO" id="GO:0005524">
    <property type="term" value="F:ATP binding"/>
    <property type="evidence" value="ECO:0007669"/>
    <property type="project" value="InterPro"/>
</dbReference>
<evidence type="ECO:0000259" key="4">
    <source>
        <dbReference type="PROSITE" id="PS50011"/>
    </source>
</evidence>
<dbReference type="SMART" id="SM00220">
    <property type="entry name" value="S_TKc"/>
    <property type="match status" value="1"/>
</dbReference>
<evidence type="ECO:0000259" key="5">
    <source>
        <dbReference type="PROSITE" id="PS50089"/>
    </source>
</evidence>
<dbReference type="SMART" id="SM00184">
    <property type="entry name" value="RING"/>
    <property type="match status" value="1"/>
</dbReference>
<evidence type="ECO:0000259" key="6">
    <source>
        <dbReference type="PROSITE" id="PS50234"/>
    </source>
</evidence>
<sequence>MSSNSTVDDCSICLNGLLPGAPLLTLACNHKFHFDCLLSHVKAQNKECPLCRATIDTSLIELLKNPNKMFLPYQTSQPVIPSVEDLVDEEAVRTLATSLTSAQQATASSNSTDTLPSITATTTLEFAGQPSDQEANIYGLVTVKAPSIFSSSSSSFSRVPIDLVCVVDTSGSMQGGKITLLKQTLIYIVDQLNELDRLAIVSFNTTAFNYSHGLKRLNQQNKEMLKKSITENIKASGGTFIGCGLSMGIELFASRQTKNPVGGLLLLTDGQDNQVHDYSNLMNTLPEGVLVHSFGYGPDHTAGLLVQLAEQGNGGTFTYINEEEAVGPAFAMTLGSLFSCIAQQICVNIEFNGEYKITNIHSKYKYEPEKLPSSMISFKLNDLNSEERRNLVFQLYIPKIHDQEEHQIGHVSITYLDPCSGLTLTTNYVPFELIRVPQPSTELLEVNYTLDLQRNRVETALVLKQAMEENNYEQSIKLLNDQIEKLKKTVSSKDPFCQQLIKDLEHRFQSERDYRSTHHNTYMQHSSERGTWSSTANTSTTQYTTISQTTQAERFRTSQSLKLQEKDDNSLDLILCKVMRIPEYVLGKITVAVLRSLNSSNKEYRYDLELKPSNILINHLGEIKLRNFDVSRQFMDSYDDTRCYMSPERLEGTHEGKTDDIWALGLSLVEMAVGRYPIPSPTSDDIDILFKEDPHGNLPRVEGYGSHKELSIFEMMEYIVNEPPPSLPQTHFSPEFCDFIDFSLKKNITERADLNTLLNHPFYKQHEQESQNQEIVAWLEQICHVDFVNRRRSDGGTSSST</sequence>
<dbReference type="PANTHER" id="PTHR10579">
    <property type="entry name" value="CALCIUM-ACTIVATED CHLORIDE CHANNEL REGULATOR"/>
    <property type="match status" value="1"/>
</dbReference>
<reference evidence="7" key="1">
    <citation type="submission" date="2021-02" db="EMBL/GenBank/DDBJ databases">
        <authorList>
            <person name="Nowell W R."/>
        </authorList>
    </citation>
    <scope>NUCLEOTIDE SEQUENCE</scope>
</reference>
<dbReference type="Pfam" id="PF13639">
    <property type="entry name" value="zf-RING_2"/>
    <property type="match status" value="1"/>
</dbReference>
<comment type="caution">
    <text evidence="7">The sequence shown here is derived from an EMBL/GenBank/DDBJ whole genome shotgun (WGS) entry which is preliminary data.</text>
</comment>
<dbReference type="Pfam" id="PF00092">
    <property type="entry name" value="VWA"/>
    <property type="match status" value="1"/>
</dbReference>
<gene>
    <name evidence="7" type="ORF">OXD698_LOCUS16876</name>
</gene>
<dbReference type="InterPro" id="IPR036465">
    <property type="entry name" value="vWFA_dom_sf"/>
</dbReference>
<dbReference type="SUPFAM" id="SSF57850">
    <property type="entry name" value="RING/U-box"/>
    <property type="match status" value="1"/>
</dbReference>
<dbReference type="InterPro" id="IPR013083">
    <property type="entry name" value="Znf_RING/FYVE/PHD"/>
</dbReference>
<dbReference type="GO" id="GO:0004672">
    <property type="term" value="F:protein kinase activity"/>
    <property type="evidence" value="ECO:0007669"/>
    <property type="project" value="InterPro"/>
</dbReference>
<dbReference type="PANTHER" id="PTHR10579:SF43">
    <property type="entry name" value="ZINC FINGER (C3HC4-TYPE RING FINGER) FAMILY PROTEIN"/>
    <property type="match status" value="1"/>
</dbReference>
<dbReference type="CDD" id="cd16448">
    <property type="entry name" value="RING-H2"/>
    <property type="match status" value="1"/>
</dbReference>
<dbReference type="Gene3D" id="1.10.510.10">
    <property type="entry name" value="Transferase(Phosphotransferase) domain 1"/>
    <property type="match status" value="1"/>
</dbReference>
<dbReference type="Gene3D" id="3.40.50.410">
    <property type="entry name" value="von Willebrand factor, type A domain"/>
    <property type="match status" value="1"/>
</dbReference>
<name>A0A818ZZY5_9BILA</name>
<evidence type="ECO:0000313" key="7">
    <source>
        <dbReference type="EMBL" id="CAF3776133.1"/>
    </source>
</evidence>
<keyword evidence="1 3" id="KW-0479">Metal-binding</keyword>
<dbReference type="SUPFAM" id="SSF53300">
    <property type="entry name" value="vWA-like"/>
    <property type="match status" value="1"/>
</dbReference>
<dbReference type="PROSITE" id="PS50011">
    <property type="entry name" value="PROTEIN_KINASE_DOM"/>
    <property type="match status" value="1"/>
</dbReference>
<protein>
    <submittedName>
        <fullName evidence="7">Uncharacterized protein</fullName>
    </submittedName>
</protein>
<keyword evidence="1 3" id="KW-0863">Zinc-finger</keyword>
<dbReference type="GO" id="GO:0008270">
    <property type="term" value="F:zinc ion binding"/>
    <property type="evidence" value="ECO:0007669"/>
    <property type="project" value="UniProtKB-KW"/>
</dbReference>
<proteinExistence type="predicted"/>
<dbReference type="InterPro" id="IPR000719">
    <property type="entry name" value="Prot_kinase_dom"/>
</dbReference>
<accession>A0A818ZZY5</accession>
<evidence type="ECO:0000256" key="3">
    <source>
        <dbReference type="PROSITE-ProRule" id="PRU00175"/>
    </source>
</evidence>
<dbReference type="InterPro" id="IPR001841">
    <property type="entry name" value="Znf_RING"/>
</dbReference>
<dbReference type="AlphaFoldDB" id="A0A818ZZY5"/>
<feature type="domain" description="Protein kinase" evidence="4">
    <location>
        <begin position="448"/>
        <end position="763"/>
    </location>
</feature>
<evidence type="ECO:0000256" key="2">
    <source>
        <dbReference type="ARBA" id="ARBA00022833"/>
    </source>
</evidence>
<keyword evidence="2" id="KW-0862">Zinc</keyword>
<feature type="domain" description="VWFA" evidence="6">
    <location>
        <begin position="162"/>
        <end position="341"/>
    </location>
</feature>
<feature type="domain" description="RING-type" evidence="5">
    <location>
        <begin position="10"/>
        <end position="52"/>
    </location>
</feature>
<dbReference type="Proteomes" id="UP000663844">
    <property type="component" value="Unassembled WGS sequence"/>
</dbReference>
<evidence type="ECO:0000256" key="1">
    <source>
        <dbReference type="ARBA" id="ARBA00022771"/>
    </source>
</evidence>
<organism evidence="7 8">
    <name type="scientific">Adineta steineri</name>
    <dbReference type="NCBI Taxonomy" id="433720"/>
    <lineage>
        <taxon>Eukaryota</taxon>
        <taxon>Metazoa</taxon>
        <taxon>Spiralia</taxon>
        <taxon>Gnathifera</taxon>
        <taxon>Rotifera</taxon>
        <taxon>Eurotatoria</taxon>
        <taxon>Bdelloidea</taxon>
        <taxon>Adinetida</taxon>
        <taxon>Adinetidae</taxon>
        <taxon>Adineta</taxon>
    </lineage>
</organism>
<dbReference type="EMBL" id="CAJOAZ010001176">
    <property type="protein sequence ID" value="CAF3776133.1"/>
    <property type="molecule type" value="Genomic_DNA"/>
</dbReference>
<dbReference type="Pfam" id="PF00069">
    <property type="entry name" value="Pkinase"/>
    <property type="match status" value="1"/>
</dbReference>
<dbReference type="PROSITE" id="PS50089">
    <property type="entry name" value="ZF_RING_2"/>
    <property type="match status" value="1"/>
</dbReference>
<dbReference type="Gene3D" id="3.30.40.10">
    <property type="entry name" value="Zinc/RING finger domain, C3HC4 (zinc finger)"/>
    <property type="match status" value="1"/>
</dbReference>
<dbReference type="SUPFAM" id="SSF56112">
    <property type="entry name" value="Protein kinase-like (PK-like)"/>
    <property type="match status" value="1"/>
</dbReference>
<dbReference type="InterPro" id="IPR051266">
    <property type="entry name" value="CLCR"/>
</dbReference>